<evidence type="ECO:0000313" key="6">
    <source>
        <dbReference type="EMBL" id="MBP2242394.1"/>
    </source>
</evidence>
<dbReference type="InterPro" id="IPR053967">
    <property type="entry name" value="LlgE_F_G-like_D1"/>
</dbReference>
<evidence type="ECO:0000259" key="5">
    <source>
        <dbReference type="Pfam" id="PF22692"/>
    </source>
</evidence>
<dbReference type="InterPro" id="IPR037925">
    <property type="entry name" value="FlgE/F/G-like"/>
</dbReference>
<dbReference type="Pfam" id="PF22692">
    <property type="entry name" value="LlgE_F_G_D1"/>
    <property type="match status" value="1"/>
</dbReference>
<evidence type="ECO:0000256" key="2">
    <source>
        <dbReference type="RuleBase" id="RU362116"/>
    </source>
</evidence>
<comment type="caution">
    <text evidence="6">The sequence shown here is derived from an EMBL/GenBank/DDBJ whole genome shotgun (WGS) entry which is preliminary data.</text>
</comment>
<dbReference type="InterPro" id="IPR010930">
    <property type="entry name" value="Flg_bb/hook_C_dom"/>
</dbReference>
<organism evidence="6 7">
    <name type="scientific">Cytobacillus eiseniae</name>
    <dbReference type="NCBI Taxonomy" id="762947"/>
    <lineage>
        <taxon>Bacteria</taxon>
        <taxon>Bacillati</taxon>
        <taxon>Bacillota</taxon>
        <taxon>Bacilli</taxon>
        <taxon>Bacillales</taxon>
        <taxon>Bacillaceae</taxon>
        <taxon>Cytobacillus</taxon>
    </lineage>
</organism>
<evidence type="ECO:0000259" key="3">
    <source>
        <dbReference type="Pfam" id="PF00460"/>
    </source>
</evidence>
<proteinExistence type="inferred from homology"/>
<dbReference type="RefSeq" id="WP_066398185.1">
    <property type="nucleotide sequence ID" value="NZ_JAGIKZ010000019.1"/>
</dbReference>
<name>A0ABS4RHL4_9BACI</name>
<keyword evidence="6" id="KW-0966">Cell projection</keyword>
<accession>A0ABS4RHL4</accession>
<sequence>MFKGFYTVASGMLAQQRKTEMLTNNMANANTPGFKEDQASLRAFPEMLLQRIDEGQTIPTEKGLTLPGNKRIGSLSTGVYMQEAIPAFKQGDLKETGLGTDLALLDVAMPANGSVFFTVAGPNGETQYTRNGNFTVDGQGLLTTASGLLVLDEAGNPIQLSSDQFTVNENGVLTGEGGVTARLGIGLAEDANRLIKLGDGLYRTEDGNALANAYNADGAAFKLQQGYVERSNVDVSRTMTDMMSAYRAFEANQKVLQAYDKSMDKAANEVGRIQ</sequence>
<feature type="domain" description="Flagellar basal body rod protein N-terminal" evidence="3">
    <location>
        <begin position="5"/>
        <end position="35"/>
    </location>
</feature>
<dbReference type="EMBL" id="JAGIKZ010000019">
    <property type="protein sequence ID" value="MBP2242394.1"/>
    <property type="molecule type" value="Genomic_DNA"/>
</dbReference>
<gene>
    <name evidence="6" type="ORF">J2Z40_002968</name>
</gene>
<keyword evidence="2" id="KW-0975">Bacterial flagellum</keyword>
<dbReference type="PANTHER" id="PTHR30435">
    <property type="entry name" value="FLAGELLAR PROTEIN"/>
    <property type="match status" value="1"/>
</dbReference>
<reference evidence="6 7" key="1">
    <citation type="submission" date="2021-03" db="EMBL/GenBank/DDBJ databases">
        <title>Genomic Encyclopedia of Type Strains, Phase IV (KMG-IV): sequencing the most valuable type-strain genomes for metagenomic binning, comparative biology and taxonomic classification.</title>
        <authorList>
            <person name="Goeker M."/>
        </authorList>
    </citation>
    <scope>NUCLEOTIDE SEQUENCE [LARGE SCALE GENOMIC DNA]</scope>
    <source>
        <strain evidence="6 7">DSM 26675</strain>
    </source>
</reference>
<dbReference type="Proteomes" id="UP001519293">
    <property type="component" value="Unassembled WGS sequence"/>
</dbReference>
<dbReference type="InterPro" id="IPR019776">
    <property type="entry name" value="Flagellar_basal_body_rod_CS"/>
</dbReference>
<keyword evidence="7" id="KW-1185">Reference proteome</keyword>
<comment type="subcellular location">
    <subcellularLocation>
        <location evidence="2">Bacterial flagellum basal body</location>
    </subcellularLocation>
</comment>
<protein>
    <submittedName>
        <fullName evidence="6">Flagellar basal-body rod protein FlgG</fullName>
    </submittedName>
</protein>
<dbReference type="Pfam" id="PF06429">
    <property type="entry name" value="Flg_bbr_C"/>
    <property type="match status" value="1"/>
</dbReference>
<feature type="domain" description="Flagellar basal-body/hook protein C-terminal" evidence="4">
    <location>
        <begin position="224"/>
        <end position="268"/>
    </location>
</feature>
<dbReference type="SUPFAM" id="SSF117143">
    <property type="entry name" value="Flagellar hook protein flgE"/>
    <property type="match status" value="1"/>
</dbReference>
<evidence type="ECO:0000259" key="4">
    <source>
        <dbReference type="Pfam" id="PF06429"/>
    </source>
</evidence>
<dbReference type="NCBIfam" id="TIGR03506">
    <property type="entry name" value="FlgEFG_subfam"/>
    <property type="match status" value="1"/>
</dbReference>
<comment type="similarity">
    <text evidence="1 2">Belongs to the flagella basal body rod proteins family.</text>
</comment>
<feature type="domain" description="Flagellar hook protein FlgE/F/G-like D1" evidence="5">
    <location>
        <begin position="112"/>
        <end position="174"/>
    </location>
</feature>
<dbReference type="PROSITE" id="PS00588">
    <property type="entry name" value="FLAGELLA_BB_ROD"/>
    <property type="match status" value="1"/>
</dbReference>
<dbReference type="InterPro" id="IPR020013">
    <property type="entry name" value="Flagellar_FlgE/F/G"/>
</dbReference>
<keyword evidence="6" id="KW-0969">Cilium</keyword>
<dbReference type="InterPro" id="IPR001444">
    <property type="entry name" value="Flag_bb_rod_N"/>
</dbReference>
<evidence type="ECO:0000256" key="1">
    <source>
        <dbReference type="ARBA" id="ARBA00009677"/>
    </source>
</evidence>
<keyword evidence="6" id="KW-0282">Flagellum</keyword>
<dbReference type="PANTHER" id="PTHR30435:SF19">
    <property type="entry name" value="FLAGELLAR BASAL-BODY ROD PROTEIN FLGG"/>
    <property type="match status" value="1"/>
</dbReference>
<dbReference type="Pfam" id="PF00460">
    <property type="entry name" value="Flg_bb_rod"/>
    <property type="match status" value="1"/>
</dbReference>
<evidence type="ECO:0000313" key="7">
    <source>
        <dbReference type="Proteomes" id="UP001519293"/>
    </source>
</evidence>